<sequence length="154" mass="16806">MAFEKVVEYLKEKGFEDRIKEFDVSSATVIEAAEAVGCTTNEIAKTLSFKDKNGGAFLIVVSGDAKINNKKFKEEFKQKAKMLSPEEAVELVGHKVGGVCPFAINEGCRVYLDESLKANEIVYPAAGSANSAAKLTIEELEKSCDYEAWVDVAI</sequence>
<dbReference type="SUPFAM" id="SSF55826">
    <property type="entry name" value="YbaK/ProRS associated domain"/>
    <property type="match status" value="1"/>
</dbReference>
<name>A0A1M5TJ53_9FIRM</name>
<organism evidence="2 3">
    <name type="scientific">Anaerosphaera aminiphila DSM 21120</name>
    <dbReference type="NCBI Taxonomy" id="1120995"/>
    <lineage>
        <taxon>Bacteria</taxon>
        <taxon>Bacillati</taxon>
        <taxon>Bacillota</taxon>
        <taxon>Tissierellia</taxon>
        <taxon>Tissierellales</taxon>
        <taxon>Peptoniphilaceae</taxon>
        <taxon>Anaerosphaera</taxon>
    </lineage>
</organism>
<evidence type="ECO:0000259" key="1">
    <source>
        <dbReference type="Pfam" id="PF04073"/>
    </source>
</evidence>
<evidence type="ECO:0000313" key="3">
    <source>
        <dbReference type="Proteomes" id="UP000184032"/>
    </source>
</evidence>
<keyword evidence="3" id="KW-1185">Reference proteome</keyword>
<evidence type="ECO:0000313" key="2">
    <source>
        <dbReference type="EMBL" id="SHH50719.1"/>
    </source>
</evidence>
<dbReference type="RefSeq" id="WP_073185083.1">
    <property type="nucleotide sequence ID" value="NZ_FQXI01000011.1"/>
</dbReference>
<protein>
    <submittedName>
        <fullName evidence="2">Cys-tRNA(Pro) deacylase, prolyl-tRNA editing enzyme YbaK/EbsC</fullName>
    </submittedName>
</protein>
<dbReference type="Proteomes" id="UP000184032">
    <property type="component" value="Unassembled WGS sequence"/>
</dbReference>
<dbReference type="GO" id="GO:0002161">
    <property type="term" value="F:aminoacyl-tRNA deacylase activity"/>
    <property type="evidence" value="ECO:0007669"/>
    <property type="project" value="InterPro"/>
</dbReference>
<dbReference type="Pfam" id="PF04073">
    <property type="entry name" value="tRNA_edit"/>
    <property type="match status" value="1"/>
</dbReference>
<dbReference type="EMBL" id="FQXI01000011">
    <property type="protein sequence ID" value="SHH50719.1"/>
    <property type="molecule type" value="Genomic_DNA"/>
</dbReference>
<proteinExistence type="predicted"/>
<dbReference type="OrthoDB" id="9798760at2"/>
<dbReference type="PANTHER" id="PTHR30411">
    <property type="entry name" value="CYTOPLASMIC PROTEIN"/>
    <property type="match status" value="1"/>
</dbReference>
<dbReference type="CDD" id="cd04333">
    <property type="entry name" value="ProX_deacylase"/>
    <property type="match status" value="1"/>
</dbReference>
<dbReference type="AlphaFoldDB" id="A0A1M5TJ53"/>
<gene>
    <name evidence="2" type="ORF">SAMN02745245_01490</name>
</gene>
<dbReference type="InterPro" id="IPR007214">
    <property type="entry name" value="YbaK/aa-tRNA-synth-assoc-dom"/>
</dbReference>
<dbReference type="STRING" id="1120995.SAMN02745245_01490"/>
<dbReference type="PANTHER" id="PTHR30411:SF1">
    <property type="entry name" value="CYTOPLASMIC PROTEIN"/>
    <property type="match status" value="1"/>
</dbReference>
<dbReference type="Gene3D" id="3.90.960.10">
    <property type="entry name" value="YbaK/aminoacyl-tRNA synthetase-associated domain"/>
    <property type="match status" value="1"/>
</dbReference>
<accession>A0A1M5TJ53</accession>
<feature type="domain" description="YbaK/aminoacyl-tRNA synthetase-associated" evidence="1">
    <location>
        <begin position="27"/>
        <end position="142"/>
    </location>
</feature>
<reference evidence="2 3" key="1">
    <citation type="submission" date="2016-11" db="EMBL/GenBank/DDBJ databases">
        <authorList>
            <person name="Jaros S."/>
            <person name="Januszkiewicz K."/>
            <person name="Wedrychowicz H."/>
        </authorList>
    </citation>
    <scope>NUCLEOTIDE SEQUENCE [LARGE SCALE GENOMIC DNA]</scope>
    <source>
        <strain evidence="2 3">DSM 21120</strain>
    </source>
</reference>
<dbReference type="InterPro" id="IPR036754">
    <property type="entry name" value="YbaK/aa-tRNA-synt-asso_dom_sf"/>
</dbReference>